<name>X1M5J3_9ZZZZ</name>
<keyword evidence="1" id="KW-0472">Membrane</keyword>
<sequence>MADVNIDPGLTATFDALAARGGVFWITPLIGYVVYVDAALDLKYRKTVNGGANWNEVNL</sequence>
<protein>
    <submittedName>
        <fullName evidence="2">Uncharacterized protein</fullName>
    </submittedName>
</protein>
<feature type="non-terminal residue" evidence="2">
    <location>
        <position position="59"/>
    </location>
</feature>
<feature type="transmembrane region" description="Helical" evidence="1">
    <location>
        <begin position="17"/>
        <end position="36"/>
    </location>
</feature>
<proteinExistence type="predicted"/>
<keyword evidence="1" id="KW-0812">Transmembrane</keyword>
<accession>X1M5J3</accession>
<keyword evidence="1" id="KW-1133">Transmembrane helix</keyword>
<reference evidence="2" key="1">
    <citation type="journal article" date="2014" name="Front. Microbiol.">
        <title>High frequency of phylogenetically diverse reductive dehalogenase-homologous genes in deep subseafloor sedimentary metagenomes.</title>
        <authorList>
            <person name="Kawai M."/>
            <person name="Futagami T."/>
            <person name="Toyoda A."/>
            <person name="Takaki Y."/>
            <person name="Nishi S."/>
            <person name="Hori S."/>
            <person name="Arai W."/>
            <person name="Tsubouchi T."/>
            <person name="Morono Y."/>
            <person name="Uchiyama I."/>
            <person name="Ito T."/>
            <person name="Fujiyama A."/>
            <person name="Inagaki F."/>
            <person name="Takami H."/>
        </authorList>
    </citation>
    <scope>NUCLEOTIDE SEQUENCE</scope>
    <source>
        <strain evidence="2">Expedition CK06-06</strain>
    </source>
</reference>
<dbReference type="EMBL" id="BARV01013825">
    <property type="protein sequence ID" value="GAI26583.1"/>
    <property type="molecule type" value="Genomic_DNA"/>
</dbReference>
<dbReference type="AlphaFoldDB" id="X1M5J3"/>
<comment type="caution">
    <text evidence="2">The sequence shown here is derived from an EMBL/GenBank/DDBJ whole genome shotgun (WGS) entry which is preliminary data.</text>
</comment>
<gene>
    <name evidence="2" type="ORF">S06H3_24661</name>
</gene>
<evidence type="ECO:0000313" key="2">
    <source>
        <dbReference type="EMBL" id="GAI26583.1"/>
    </source>
</evidence>
<evidence type="ECO:0000256" key="1">
    <source>
        <dbReference type="SAM" id="Phobius"/>
    </source>
</evidence>
<organism evidence="2">
    <name type="scientific">marine sediment metagenome</name>
    <dbReference type="NCBI Taxonomy" id="412755"/>
    <lineage>
        <taxon>unclassified sequences</taxon>
        <taxon>metagenomes</taxon>
        <taxon>ecological metagenomes</taxon>
    </lineage>
</organism>